<keyword evidence="3" id="KW-0347">Helicase</keyword>
<dbReference type="EMBL" id="AONC01000029">
    <property type="protein sequence ID" value="EXJ15183.1"/>
    <property type="molecule type" value="Genomic_DNA"/>
</dbReference>
<dbReference type="InterPro" id="IPR003593">
    <property type="entry name" value="AAA+_ATPase"/>
</dbReference>
<dbReference type="Gene3D" id="2.30.30.940">
    <property type="match status" value="1"/>
</dbReference>
<dbReference type="GO" id="GO:0006281">
    <property type="term" value="P:DNA repair"/>
    <property type="evidence" value="ECO:0007669"/>
    <property type="project" value="InterPro"/>
</dbReference>
<dbReference type="Pfam" id="PF05970">
    <property type="entry name" value="PIF1"/>
    <property type="match status" value="1"/>
</dbReference>
<dbReference type="SUPFAM" id="SSF52540">
    <property type="entry name" value="P-loop containing nucleoside triphosphate hydrolases"/>
    <property type="match status" value="2"/>
</dbReference>
<dbReference type="GO" id="GO:0000166">
    <property type="term" value="F:nucleotide binding"/>
    <property type="evidence" value="ECO:0007669"/>
    <property type="project" value="InterPro"/>
</dbReference>
<dbReference type="RefSeq" id="WP_043753565.1">
    <property type="nucleotide sequence ID" value="NZ_AONC01000029.1"/>
</dbReference>
<protein>
    <submittedName>
        <fullName evidence="3">DNA helicase</fullName>
    </submittedName>
</protein>
<dbReference type="Proteomes" id="UP000019460">
    <property type="component" value="Unassembled WGS sequence"/>
</dbReference>
<feature type="domain" description="HRDC" evidence="2">
    <location>
        <begin position="623"/>
        <end position="706"/>
    </location>
</feature>
<dbReference type="InterPro" id="IPR044876">
    <property type="entry name" value="HRDC_dom_sf"/>
</dbReference>
<reference evidence="3 4" key="1">
    <citation type="submission" date="2012-11" db="EMBL/GenBank/DDBJ databases">
        <title>Genome assembly of Thiorhodococcus sp. AK35.</title>
        <authorList>
            <person name="Nupur N."/>
            <person name="Khatri I."/>
            <person name="Subramanian S."/>
            <person name="Pinnaka A."/>
        </authorList>
    </citation>
    <scope>NUCLEOTIDE SEQUENCE [LARGE SCALE GENOMIC DNA]</scope>
    <source>
        <strain evidence="3 4">AK35</strain>
    </source>
</reference>
<evidence type="ECO:0000313" key="4">
    <source>
        <dbReference type="Proteomes" id="UP000019460"/>
    </source>
</evidence>
<dbReference type="GO" id="GO:0000723">
    <property type="term" value="P:telomere maintenance"/>
    <property type="evidence" value="ECO:0007669"/>
    <property type="project" value="InterPro"/>
</dbReference>
<dbReference type="PROSITE" id="PS50967">
    <property type="entry name" value="HRDC"/>
    <property type="match status" value="1"/>
</dbReference>
<evidence type="ECO:0000259" key="2">
    <source>
        <dbReference type="PROSITE" id="PS50967"/>
    </source>
</evidence>
<dbReference type="InterPro" id="IPR010997">
    <property type="entry name" value="HRDC-like_sf"/>
</dbReference>
<dbReference type="GO" id="GO:0003678">
    <property type="term" value="F:DNA helicase activity"/>
    <property type="evidence" value="ECO:0007669"/>
    <property type="project" value="InterPro"/>
</dbReference>
<dbReference type="Pfam" id="PF14493">
    <property type="entry name" value="HTH_40"/>
    <property type="match status" value="1"/>
</dbReference>
<keyword evidence="3" id="KW-0067">ATP-binding</keyword>
<organism evidence="3 4">
    <name type="scientific">Imhoffiella purpurea</name>
    <dbReference type="NCBI Taxonomy" id="1249627"/>
    <lineage>
        <taxon>Bacteria</taxon>
        <taxon>Pseudomonadati</taxon>
        <taxon>Pseudomonadota</taxon>
        <taxon>Gammaproteobacteria</taxon>
        <taxon>Chromatiales</taxon>
        <taxon>Chromatiaceae</taxon>
        <taxon>Imhoffiella</taxon>
    </lineage>
</organism>
<keyword evidence="3" id="KW-0378">Hydrolase</keyword>
<dbReference type="OrthoDB" id="9763659at2"/>
<keyword evidence="4" id="KW-1185">Reference proteome</keyword>
<gene>
    <name evidence="3" type="ORF">D779_1737</name>
</gene>
<dbReference type="STRING" id="1249627.D779_1737"/>
<dbReference type="PATRIC" id="fig|1249627.3.peg.2185"/>
<dbReference type="PANTHER" id="PTHR47642">
    <property type="entry name" value="ATP-DEPENDENT DNA HELICASE"/>
    <property type="match status" value="1"/>
</dbReference>
<evidence type="ECO:0000256" key="1">
    <source>
        <dbReference type="SAM" id="MobiDB-lite"/>
    </source>
</evidence>
<proteinExistence type="predicted"/>
<dbReference type="Pfam" id="PF00570">
    <property type="entry name" value="HRDC"/>
    <property type="match status" value="1"/>
</dbReference>
<dbReference type="GO" id="GO:0003676">
    <property type="term" value="F:nucleic acid binding"/>
    <property type="evidence" value="ECO:0007669"/>
    <property type="project" value="InterPro"/>
</dbReference>
<dbReference type="InterPro" id="IPR051055">
    <property type="entry name" value="PIF1_helicase"/>
</dbReference>
<dbReference type="FunFam" id="3.40.50.300:FF:001498">
    <property type="entry name" value="ATP-dependent DNA helicase"/>
    <property type="match status" value="1"/>
</dbReference>
<evidence type="ECO:0000313" key="3">
    <source>
        <dbReference type="EMBL" id="EXJ15183.1"/>
    </source>
</evidence>
<dbReference type="AlphaFoldDB" id="W9V6J2"/>
<dbReference type="PANTHER" id="PTHR47642:SF7">
    <property type="entry name" value="ATP-DEPENDENT DNA HELICASE PIF1"/>
    <property type="match status" value="1"/>
</dbReference>
<dbReference type="InterPro" id="IPR010285">
    <property type="entry name" value="DNA_helicase_pif1-like_DEAD"/>
</dbReference>
<keyword evidence="3" id="KW-0547">Nucleotide-binding</keyword>
<dbReference type="Gene3D" id="3.40.50.300">
    <property type="entry name" value="P-loop containing nucleotide triphosphate hydrolases"/>
    <property type="match status" value="2"/>
</dbReference>
<dbReference type="eggNOG" id="COG0507">
    <property type="taxonomic scope" value="Bacteria"/>
</dbReference>
<dbReference type="InterPro" id="IPR027417">
    <property type="entry name" value="P-loop_NTPase"/>
</dbReference>
<dbReference type="InterPro" id="IPR002121">
    <property type="entry name" value="HRDC_dom"/>
</dbReference>
<dbReference type="SMART" id="SM00382">
    <property type="entry name" value="AAA"/>
    <property type="match status" value="1"/>
</dbReference>
<dbReference type="CDD" id="cd18809">
    <property type="entry name" value="SF1_C_RecD"/>
    <property type="match status" value="1"/>
</dbReference>
<dbReference type="Gene3D" id="1.10.150.80">
    <property type="entry name" value="HRDC domain"/>
    <property type="match status" value="1"/>
</dbReference>
<accession>W9V6J2</accession>
<dbReference type="InterPro" id="IPR029491">
    <property type="entry name" value="Helicase_HTH"/>
</dbReference>
<sequence length="826" mass="92521">MPNPQLQLARDFVRATSHSVFLTGKAGTGKTTFLHGLKRDIPKRMIVTAPTGVAAINAGGVTLHSFFQLPFGPFVPGSEAERQAAEHRLSRQKRDIIQGLDLLVIDEISMVRCDLLDAVDSVLRRERRSERPFGGVQLLMIGDLHQLAPVVPEHDWAILKDVYPSGYFFNSRALRATRVVPILLERIYRQSDPDFIELLNRVRDSRMDEATLERLNSRHLPGFAPNDADGYITLTTHNRGADAINRTRLDRLGTRSQDFMAEIQGEYPEHSYPAAERLTLKQGAQVMFVRNDSAPERRYFNGKIGTVTHLESDRIRVRCPGDEDAIEVEPVIWENIRYGLDPETKAISEEVIGRFVQYPLRLAWAITIHKSQGLTFERAVIDAGAAFSPGQVYVALSRCKTFEGLVLSTPIPRRAVMTDRCVSDYVEEVSRHPPTEEQLDQARIAYQRQLLSECWDFDALGARLRRLLVLVRDNQRVIDVRGADGMDAVERQLVDEVVTVGRKFQRQLASLYREDICPEDDDHVQQRVAKASVYFSGKLREGLIPWLEAFAVETDNKALRKTLRQAVEALHRSLAIKTACALSCAERFSTDAYLEAVAKARIEAEPGGPRSEGRHGVDTYPGDSELPGLLGALHRWRAQKAEEEERDGVSRYRILTRAVLRQIADGLPDSPDALAAVKGIGKRTVKRYGEEILRIVADHCRENGIDPAAVDRTQQPRTVKDKGVGRETETRLMSYQLYRDGLSIEEIASRRSLKPNTIEGHLAYYIGTGALAVTDFIGEEKLARIMAVLDEIETDAPGLAKQALGEGCSYGEIKMVLAHRARARSG</sequence>
<dbReference type="SMART" id="SM00341">
    <property type="entry name" value="HRDC"/>
    <property type="match status" value="1"/>
</dbReference>
<feature type="region of interest" description="Disordered" evidence="1">
    <location>
        <begin position="604"/>
        <end position="623"/>
    </location>
</feature>
<comment type="caution">
    <text evidence="3">The sequence shown here is derived from an EMBL/GenBank/DDBJ whole genome shotgun (WGS) entry which is preliminary data.</text>
</comment>
<dbReference type="SUPFAM" id="SSF47819">
    <property type="entry name" value="HRDC-like"/>
    <property type="match status" value="1"/>
</dbReference>
<name>W9V6J2_9GAMM</name>